<keyword evidence="6 10" id="KW-0472">Membrane</keyword>
<keyword evidence="7" id="KW-0675">Receptor</keyword>
<reference evidence="13 14" key="1">
    <citation type="submission" date="2023-10" db="EMBL/GenBank/DDBJ databases">
        <title>Genomes of two closely related lineages of the louse Polyplax serrata with different host specificities.</title>
        <authorList>
            <person name="Martinu J."/>
            <person name="Tarabai H."/>
            <person name="Stefka J."/>
            <person name="Hypsa V."/>
        </authorList>
    </citation>
    <scope>NUCLEOTIDE SEQUENCE [LARGE SCALE GENOMIC DNA]</scope>
    <source>
        <strain evidence="13">HR10_N</strain>
    </source>
</reference>
<feature type="domain" description="G-protein coupled receptors family 2 profile 2" evidence="12">
    <location>
        <begin position="334"/>
        <end position="594"/>
    </location>
</feature>
<dbReference type="InterPro" id="IPR000832">
    <property type="entry name" value="GPCR_2_secretin-like"/>
</dbReference>
<feature type="region of interest" description="Disordered" evidence="9">
    <location>
        <begin position="625"/>
        <end position="644"/>
    </location>
</feature>
<dbReference type="AlphaFoldDB" id="A0AAN8S744"/>
<comment type="similarity">
    <text evidence="2">Belongs to the G-protein coupled receptor 2 family. Mth subfamily.</text>
</comment>
<dbReference type="Pfam" id="PF00002">
    <property type="entry name" value="7tm_2"/>
    <property type="match status" value="1"/>
</dbReference>
<gene>
    <name evidence="13" type="ORF">RUM43_010228</name>
</gene>
<dbReference type="InterPro" id="IPR017981">
    <property type="entry name" value="GPCR_2-like_7TM"/>
</dbReference>
<feature type="chain" id="PRO_5043014086" description="G-protein coupled receptors family 2 profile 2 domain-containing protein" evidence="11">
    <location>
        <begin position="25"/>
        <end position="644"/>
    </location>
</feature>
<dbReference type="Gene3D" id="1.20.1070.10">
    <property type="entry name" value="Rhodopsin 7-helix transmembrane proteins"/>
    <property type="match status" value="1"/>
</dbReference>
<feature type="transmembrane region" description="Helical" evidence="10">
    <location>
        <begin position="336"/>
        <end position="358"/>
    </location>
</feature>
<evidence type="ECO:0000256" key="10">
    <source>
        <dbReference type="SAM" id="Phobius"/>
    </source>
</evidence>
<evidence type="ECO:0000256" key="4">
    <source>
        <dbReference type="ARBA" id="ARBA00022989"/>
    </source>
</evidence>
<dbReference type="PROSITE" id="PS50261">
    <property type="entry name" value="G_PROTEIN_RECEP_F2_4"/>
    <property type="match status" value="1"/>
</dbReference>
<keyword evidence="8" id="KW-0807">Transducer</keyword>
<feature type="transmembrane region" description="Helical" evidence="10">
    <location>
        <begin position="542"/>
        <end position="564"/>
    </location>
</feature>
<evidence type="ECO:0000256" key="11">
    <source>
        <dbReference type="SAM" id="SignalP"/>
    </source>
</evidence>
<sequence>MTLSMPFSVSSFLRILLWTLVVLSDFHVGGFKIRKCCGEKQVILESTSECVEFDLLKMNRHIYHHENGSIGEMDILPSGSEDSRPWWFPPDKKILSRKSNLSLAEFPKNLEATYGGGQPCDILETVFLPIYMSQCDFYDDGSLLVYPTQMHGFHTQKVSILFDPMSYCIDRLELKPDYQDEPMLDFSDTADYLIMLCPCTKATCVLKCCPPGMLIDIENMQDRENACVRSPPEEEDWTPNYTKLGNHSRDYFLLHRFPVCNPGEGTVIPNQFKIDGHTIYSNGSAHIFGETHMSQPLKFCGENFVAGRGDEKVYNHIIRCYPEAGIRNTKSDFRRILYGCLFVVGAVFLLATLLVHRLLPARSNINDKNLISQTWGLFIGYLCIAISQLGMNKLSQSVCILLGFLTQYSFLAAFFWLNVLCFDISWTFSELRIIRGIPNKSSHRKFVYYSIYCWVSPAVISITTAFMEFLPNIPEYIIKPEIKERCWFRNDSVAILAYFYGPIAVLLSLNVLLFLHTLYRINQAQKDIQNVIKNSNPEKQRFILYMKLLLLMGLPWIAELISWMVGGPSYYWYLTDIINLLRAVFIFAVFCCKKQVIIEIKRRFGILHQPHIRRPSMPRTNSSFFVSTQCQDPPKGSNSAVSSL</sequence>
<evidence type="ECO:0000256" key="7">
    <source>
        <dbReference type="ARBA" id="ARBA00023170"/>
    </source>
</evidence>
<evidence type="ECO:0000259" key="12">
    <source>
        <dbReference type="PROSITE" id="PS50261"/>
    </source>
</evidence>
<dbReference type="Proteomes" id="UP001372834">
    <property type="component" value="Unassembled WGS sequence"/>
</dbReference>
<dbReference type="SUPFAM" id="SSF63877">
    <property type="entry name" value="Methuselah ectodomain"/>
    <property type="match status" value="1"/>
</dbReference>
<comment type="subcellular location">
    <subcellularLocation>
        <location evidence="1">Membrane</location>
        <topology evidence="1">Multi-pass membrane protein</topology>
    </subcellularLocation>
</comment>
<feature type="transmembrane region" description="Helical" evidence="10">
    <location>
        <begin position="370"/>
        <end position="389"/>
    </location>
</feature>
<feature type="transmembrane region" description="Helical" evidence="10">
    <location>
        <begin position="497"/>
        <end position="521"/>
    </location>
</feature>
<dbReference type="GO" id="GO:0004930">
    <property type="term" value="F:G protein-coupled receptor activity"/>
    <property type="evidence" value="ECO:0007669"/>
    <property type="project" value="UniProtKB-KW"/>
</dbReference>
<keyword evidence="3 10" id="KW-0812">Transmembrane</keyword>
<evidence type="ECO:0000256" key="1">
    <source>
        <dbReference type="ARBA" id="ARBA00004141"/>
    </source>
</evidence>
<keyword evidence="11" id="KW-0732">Signal</keyword>
<comment type="caution">
    <text evidence="13">The sequence shown here is derived from an EMBL/GenBank/DDBJ whole genome shotgun (WGS) entry which is preliminary data.</text>
</comment>
<feature type="transmembrane region" description="Helical" evidence="10">
    <location>
        <begin position="570"/>
        <end position="592"/>
    </location>
</feature>
<dbReference type="EMBL" id="JAWJWE010000004">
    <property type="protein sequence ID" value="KAK6636566.1"/>
    <property type="molecule type" value="Genomic_DNA"/>
</dbReference>
<dbReference type="CDD" id="cd15039">
    <property type="entry name" value="7tmB3_Methuselah-like"/>
    <property type="match status" value="1"/>
</dbReference>
<evidence type="ECO:0000256" key="5">
    <source>
        <dbReference type="ARBA" id="ARBA00023040"/>
    </source>
</evidence>
<evidence type="ECO:0000256" key="3">
    <source>
        <dbReference type="ARBA" id="ARBA00022692"/>
    </source>
</evidence>
<dbReference type="InterPro" id="IPR036272">
    <property type="entry name" value="Methuselah_N_sf"/>
</dbReference>
<protein>
    <recommendedName>
        <fullName evidence="12">G-protein coupled receptors family 2 profile 2 domain-containing protein</fullName>
    </recommendedName>
</protein>
<evidence type="ECO:0000256" key="8">
    <source>
        <dbReference type="ARBA" id="ARBA00023224"/>
    </source>
</evidence>
<dbReference type="GO" id="GO:0007166">
    <property type="term" value="P:cell surface receptor signaling pathway"/>
    <property type="evidence" value="ECO:0007669"/>
    <property type="project" value="InterPro"/>
</dbReference>
<dbReference type="GO" id="GO:0016020">
    <property type="term" value="C:membrane"/>
    <property type="evidence" value="ECO:0007669"/>
    <property type="project" value="UniProtKB-SubCell"/>
</dbReference>
<evidence type="ECO:0000256" key="6">
    <source>
        <dbReference type="ARBA" id="ARBA00023136"/>
    </source>
</evidence>
<evidence type="ECO:0000256" key="2">
    <source>
        <dbReference type="ARBA" id="ARBA00008979"/>
    </source>
</evidence>
<proteinExistence type="inferred from homology"/>
<feature type="transmembrane region" description="Helical" evidence="10">
    <location>
        <begin position="446"/>
        <end position="467"/>
    </location>
</feature>
<evidence type="ECO:0000313" key="13">
    <source>
        <dbReference type="EMBL" id="KAK6636566.1"/>
    </source>
</evidence>
<feature type="transmembrane region" description="Helical" evidence="10">
    <location>
        <begin position="401"/>
        <end position="426"/>
    </location>
</feature>
<dbReference type="PANTHER" id="PTHR46953">
    <property type="entry name" value="G-PROTEIN COUPLED RECEPTOR MTH-LIKE 1-RELATED"/>
    <property type="match status" value="1"/>
</dbReference>
<organism evidence="13 14">
    <name type="scientific">Polyplax serrata</name>
    <name type="common">Common mouse louse</name>
    <dbReference type="NCBI Taxonomy" id="468196"/>
    <lineage>
        <taxon>Eukaryota</taxon>
        <taxon>Metazoa</taxon>
        <taxon>Ecdysozoa</taxon>
        <taxon>Arthropoda</taxon>
        <taxon>Hexapoda</taxon>
        <taxon>Insecta</taxon>
        <taxon>Pterygota</taxon>
        <taxon>Neoptera</taxon>
        <taxon>Paraneoptera</taxon>
        <taxon>Psocodea</taxon>
        <taxon>Troctomorpha</taxon>
        <taxon>Phthiraptera</taxon>
        <taxon>Anoplura</taxon>
        <taxon>Polyplacidae</taxon>
        <taxon>Polyplax</taxon>
    </lineage>
</organism>
<evidence type="ECO:0000256" key="9">
    <source>
        <dbReference type="SAM" id="MobiDB-lite"/>
    </source>
</evidence>
<keyword evidence="5" id="KW-0297">G-protein coupled receptor</keyword>
<feature type="signal peptide" evidence="11">
    <location>
        <begin position="1"/>
        <end position="24"/>
    </location>
</feature>
<evidence type="ECO:0000313" key="14">
    <source>
        <dbReference type="Proteomes" id="UP001372834"/>
    </source>
</evidence>
<accession>A0AAN8S744</accession>
<name>A0AAN8S744_POLSC</name>
<dbReference type="InterPro" id="IPR052808">
    <property type="entry name" value="GPCR_Mth-like"/>
</dbReference>
<dbReference type="PANTHER" id="PTHR46953:SF1">
    <property type="entry name" value="G-PROTEIN COUPLED RECEPTOR MTH-LIKE 1-RELATED"/>
    <property type="match status" value="1"/>
</dbReference>
<keyword evidence="4 10" id="KW-1133">Transmembrane helix</keyword>